<dbReference type="GO" id="GO:0006559">
    <property type="term" value="P:L-phenylalanine catabolic process"/>
    <property type="evidence" value="ECO:0007669"/>
    <property type="project" value="UniProtKB-UniRule"/>
</dbReference>
<evidence type="ECO:0000256" key="3">
    <source>
        <dbReference type="ARBA" id="ARBA00022723"/>
    </source>
</evidence>
<keyword evidence="7 9" id="KW-0408">Iron</keyword>
<dbReference type="RefSeq" id="WP_395116263.1">
    <property type="nucleotide sequence ID" value="NZ_CP170721.1"/>
</dbReference>
<feature type="binding site" evidence="12">
    <location>
        <position position="348"/>
    </location>
    <ligand>
        <name>Fe cation</name>
        <dbReference type="ChEBI" id="CHEBI:24875"/>
    </ligand>
</feature>
<dbReference type="HAMAP" id="MF_00334">
    <property type="entry name" value="Homogentis_dioxygen"/>
    <property type="match status" value="1"/>
</dbReference>
<dbReference type="Gene3D" id="2.60.120.10">
    <property type="entry name" value="Jelly Rolls"/>
    <property type="match status" value="1"/>
</dbReference>
<dbReference type="InterPro" id="IPR011051">
    <property type="entry name" value="RmlC_Cupin_sf"/>
</dbReference>
<comment type="cofactor">
    <cofactor evidence="1 9 12">
        <name>Fe cation</name>
        <dbReference type="ChEBI" id="CHEBI:24875"/>
    </cofactor>
</comment>
<dbReference type="AlphaFoldDB" id="A0AB74UMM4"/>
<comment type="similarity">
    <text evidence="2 9">Belongs to the homogentisate dioxygenase family.</text>
</comment>
<evidence type="ECO:0000259" key="14">
    <source>
        <dbReference type="Pfam" id="PF20510"/>
    </source>
</evidence>
<evidence type="ECO:0000313" key="15">
    <source>
        <dbReference type="EMBL" id="XIA17585.1"/>
    </source>
</evidence>
<feature type="binding site" evidence="9 12">
    <location>
        <position position="378"/>
    </location>
    <ligand>
        <name>homogentisate</name>
        <dbReference type="ChEBI" id="CHEBI:16169"/>
    </ligand>
</feature>
<dbReference type="EC" id="1.13.11.5" evidence="9 10"/>
<keyword evidence="6 9" id="KW-0560">Oxidoreductase</keyword>
<comment type="caution">
    <text evidence="9">Lacks conserved residue(s) required for the propagation of feature annotation.</text>
</comment>
<protein>
    <recommendedName>
        <fullName evidence="9 10">Homogentisate 1,2-dioxygenase</fullName>
        <shortName evidence="9">HGDO</shortName>
        <ecNumber evidence="9 10">1.13.11.5</ecNumber>
    </recommendedName>
    <alternativeName>
        <fullName evidence="9">Homogentisate oxygenase</fullName>
    </alternativeName>
    <alternativeName>
        <fullName evidence="9">Homogentisic acid oxidase</fullName>
    </alternativeName>
    <alternativeName>
        <fullName evidence="9">Homogentisicase</fullName>
    </alternativeName>
</protein>
<dbReference type="PANTHER" id="PTHR11056">
    <property type="entry name" value="HOMOGENTISATE 1,2-DIOXYGENASE"/>
    <property type="match status" value="1"/>
</dbReference>
<evidence type="ECO:0000256" key="2">
    <source>
        <dbReference type="ARBA" id="ARBA00007757"/>
    </source>
</evidence>
<keyword evidence="3 9" id="KW-0479">Metal-binding</keyword>
<evidence type="ECO:0000256" key="4">
    <source>
        <dbReference type="ARBA" id="ARBA00022878"/>
    </source>
</evidence>
<proteinExistence type="inferred from homology"/>
<dbReference type="InterPro" id="IPR046452">
    <property type="entry name" value="HgmA_N"/>
</dbReference>
<dbReference type="Pfam" id="PF20510">
    <property type="entry name" value="HgmA_N"/>
    <property type="match status" value="1"/>
</dbReference>
<dbReference type="CDD" id="cd07000">
    <property type="entry name" value="cupin_HGO_N"/>
    <property type="match status" value="1"/>
</dbReference>
<accession>A0AB74UMM4</accession>
<evidence type="ECO:0000259" key="13">
    <source>
        <dbReference type="Pfam" id="PF04209"/>
    </source>
</evidence>
<organism evidence="15">
    <name type="scientific">Rhodanobacter sp. FW102-FHT14D07</name>
    <dbReference type="NCBI Taxonomy" id="3351462"/>
    <lineage>
        <taxon>Bacteria</taxon>
        <taxon>Pseudomonadati</taxon>
        <taxon>Pseudomonadota</taxon>
        <taxon>Gammaproteobacteria</taxon>
        <taxon>Lysobacterales</taxon>
        <taxon>Rhodanobacteraceae</taxon>
        <taxon>Rhodanobacter</taxon>
    </lineage>
</organism>
<keyword evidence="4 9" id="KW-0828">Tyrosine catabolism</keyword>
<keyword evidence="5 9" id="KW-0223">Dioxygenase</keyword>
<keyword evidence="8 9" id="KW-0585">Phenylalanine catabolism</keyword>
<dbReference type="GO" id="GO:0005737">
    <property type="term" value="C:cytoplasm"/>
    <property type="evidence" value="ECO:0007669"/>
    <property type="project" value="TreeGrafter"/>
</dbReference>
<dbReference type="GO" id="GO:0006572">
    <property type="term" value="P:L-tyrosine catabolic process"/>
    <property type="evidence" value="ECO:0007669"/>
    <property type="project" value="UniProtKB-UniRule"/>
</dbReference>
<dbReference type="InterPro" id="IPR014710">
    <property type="entry name" value="RmlC-like_jellyroll"/>
</dbReference>
<feature type="binding site" evidence="12">
    <location>
        <position position="378"/>
    </location>
    <ligand>
        <name>Fe cation</name>
        <dbReference type="ChEBI" id="CHEBI:24875"/>
    </ligand>
</feature>
<feature type="binding site" evidence="12">
    <location>
        <position position="342"/>
    </location>
    <ligand>
        <name>Fe cation</name>
        <dbReference type="ChEBI" id="CHEBI:24875"/>
    </ligand>
</feature>
<dbReference type="InterPro" id="IPR005708">
    <property type="entry name" value="Homogentis_dOase"/>
</dbReference>
<dbReference type="PANTHER" id="PTHR11056:SF0">
    <property type="entry name" value="HOMOGENTISATE 1,2-DIOXYGENASE"/>
    <property type="match status" value="1"/>
</dbReference>
<evidence type="ECO:0000256" key="9">
    <source>
        <dbReference type="HAMAP-Rule" id="MF_00334"/>
    </source>
</evidence>
<name>A0AB74UMM4_9GAMM</name>
<sequence length="442" mass="48182">MATLNTKFGAPAVNLSPGYQSGFANEFASEAIKGVLPVGQNSPQRVAHGLYAEQLSGTAFTAPRHSNRRSWLYRIRPAAVHQPFQPLAHATFHNRFDEAPATPNQLRWDPLPLPAQPTDFIDGLVTLAGNGGPAEQAGIGIHLYAANRSMQGRFFHDADGELLIVPQQGRLRLATELGVIELEPQEIAVVPRGVRFRVDLLDGEARGYVCENFGALLRLPDLGPIGSNCLANARDFLTPVAAYEDVEGAFELVAKFQGALWSAKIGHSPLDVVGWHGNYAPYKYDLRRFNTIGSISVDHPDPSIFTVLTSPSDTAGTANVDFAIFPPRWLVAQHTFRPPWFHRNVASEFMGLITGVYDAKAEGFVPGGASLHNCMSAHGPDAATFEKASTADLSKPDVITATMAFMFETRKVIRPTQQALDAPQLQQNYYACWQGIAKHFAP</sequence>
<dbReference type="GO" id="GO:0005506">
    <property type="term" value="F:iron ion binding"/>
    <property type="evidence" value="ECO:0007669"/>
    <property type="project" value="UniProtKB-UniRule"/>
</dbReference>
<evidence type="ECO:0000256" key="10">
    <source>
        <dbReference type="NCBIfam" id="TIGR01015"/>
    </source>
</evidence>
<feature type="domain" description="Homogentisate 1,2-dioxygenase N-terminal" evidence="14">
    <location>
        <begin position="19"/>
        <end position="286"/>
    </location>
</feature>
<feature type="active site" description="Proton acceptor" evidence="9 11">
    <location>
        <position position="299"/>
    </location>
</feature>
<evidence type="ECO:0000256" key="7">
    <source>
        <dbReference type="ARBA" id="ARBA00023004"/>
    </source>
</evidence>
<feature type="domain" description="Homogentisate 1,2-dioxygenase C-terminal" evidence="13">
    <location>
        <begin position="287"/>
        <end position="440"/>
    </location>
</feature>
<dbReference type="InterPro" id="IPR046451">
    <property type="entry name" value="HgmA_C"/>
</dbReference>
<comment type="subunit">
    <text evidence="9">Hexamer; dimer of trimers.</text>
</comment>
<dbReference type="SUPFAM" id="SSF51182">
    <property type="entry name" value="RmlC-like cupins"/>
    <property type="match status" value="1"/>
</dbReference>
<gene>
    <name evidence="9 15" type="primary">hmgA</name>
    <name evidence="15" type="ORF">ACFYG5_13570</name>
</gene>
<evidence type="ECO:0000256" key="6">
    <source>
        <dbReference type="ARBA" id="ARBA00023002"/>
    </source>
</evidence>
<feature type="binding site" evidence="12">
    <location>
        <position position="357"/>
    </location>
    <ligand>
        <name>homogentisate</name>
        <dbReference type="ChEBI" id="CHEBI:16169"/>
    </ligand>
</feature>
<dbReference type="NCBIfam" id="TIGR01015">
    <property type="entry name" value="hmgA"/>
    <property type="match status" value="1"/>
</dbReference>
<reference evidence="15" key="1">
    <citation type="submission" date="2024-10" db="EMBL/GenBank/DDBJ databases">
        <authorList>
            <person name="Lesea H.P."/>
            <person name="Kuehl J.V."/>
            <person name="Chandonia J.-M."/>
        </authorList>
    </citation>
    <scope>NUCLEOTIDE SEQUENCE</scope>
    <source>
        <strain evidence="15">FW102-FHT14D07</strain>
    </source>
</reference>
<dbReference type="InterPro" id="IPR022950">
    <property type="entry name" value="Homogentis_dOase_bac"/>
</dbReference>
<evidence type="ECO:0000256" key="12">
    <source>
        <dbReference type="PIRSR" id="PIRSR605708-2"/>
    </source>
</evidence>
<evidence type="ECO:0000256" key="1">
    <source>
        <dbReference type="ARBA" id="ARBA00001962"/>
    </source>
</evidence>
<comment type="pathway">
    <text evidence="9">Amino-acid degradation; L-phenylalanine degradation; acetoacetate and fumarate from L-phenylalanine: step 4/6.</text>
</comment>
<dbReference type="GO" id="GO:0004411">
    <property type="term" value="F:homogentisate 1,2-dioxygenase activity"/>
    <property type="evidence" value="ECO:0007669"/>
    <property type="project" value="UniProtKB-UniRule"/>
</dbReference>
<evidence type="ECO:0000256" key="8">
    <source>
        <dbReference type="ARBA" id="ARBA00023232"/>
    </source>
</evidence>
<comment type="catalytic activity">
    <reaction evidence="9">
        <text>homogentisate + O2 = 4-maleylacetoacetate + H(+)</text>
        <dbReference type="Rhea" id="RHEA:15449"/>
        <dbReference type="ChEBI" id="CHEBI:15378"/>
        <dbReference type="ChEBI" id="CHEBI:15379"/>
        <dbReference type="ChEBI" id="CHEBI:16169"/>
        <dbReference type="ChEBI" id="CHEBI:17105"/>
        <dbReference type="EC" id="1.13.11.5"/>
    </reaction>
</comment>
<dbReference type="FunFam" id="2.60.120.10:FF:000053">
    <property type="entry name" value="Homogentisate 1,2-dioxygenase"/>
    <property type="match status" value="1"/>
</dbReference>
<dbReference type="EMBL" id="CP170721">
    <property type="protein sequence ID" value="XIA17585.1"/>
    <property type="molecule type" value="Genomic_DNA"/>
</dbReference>
<comment type="function">
    <text evidence="9">Involved in the catabolism of homogentisate (2,5-dihydroxyphenylacetate or 2,5-OH-PhAc), a central intermediate in the degradation of phenylalanine and tyrosine. Catalyzes the oxidative ring cleavage of the aromatic ring of homogentisate to yield maleylacetoacetate.</text>
</comment>
<evidence type="ECO:0000256" key="5">
    <source>
        <dbReference type="ARBA" id="ARBA00022964"/>
    </source>
</evidence>
<evidence type="ECO:0000256" key="11">
    <source>
        <dbReference type="PIRSR" id="PIRSR605708-1"/>
    </source>
</evidence>
<dbReference type="Pfam" id="PF04209">
    <property type="entry name" value="HgmA_C"/>
    <property type="match status" value="1"/>
</dbReference>